<sequence>MDYFDKFEEVSVCTFTYKFPVKKKKLQKCSIQELLTEDSYPFTFNRPMDSLNRKFKFVHYDPTPPSVEDTIDAEKLLSNSYRTRNSFIRARSIMSLLIKEIEGDTKISTISKMVSKIWRTGCKYIQYYFQYVSSLDAEYRLMKHWKYSHGSAEYYSFINCFQSYKKDVQNLQKIPLASKFEIRKERYKVCKKRVASRENENVTLRISSVLGILAEDVFLTQEAPKR</sequence>
<dbReference type="EMBL" id="CAKXYY010000003">
    <property type="protein sequence ID" value="CAH2351227.1"/>
    <property type="molecule type" value="Genomic_DNA"/>
</dbReference>
<comment type="caution">
    <text evidence="1">The sequence shown here is derived from an EMBL/GenBank/DDBJ whole genome shotgun (WGS) entry which is preliminary data.</text>
</comment>
<keyword evidence="2" id="KW-1185">Reference proteome</keyword>
<dbReference type="AlphaFoldDB" id="A0A9P0QM28"/>
<dbReference type="Proteomes" id="UP000837801">
    <property type="component" value="Unassembled WGS sequence"/>
</dbReference>
<dbReference type="OrthoDB" id="4023538at2759"/>
<evidence type="ECO:0000313" key="2">
    <source>
        <dbReference type="Proteomes" id="UP000837801"/>
    </source>
</evidence>
<reference evidence="1" key="1">
    <citation type="submission" date="2022-03" db="EMBL/GenBank/DDBJ databases">
        <authorList>
            <person name="Legras J.-L."/>
            <person name="Devillers H."/>
            <person name="Grondin C."/>
        </authorList>
    </citation>
    <scope>NUCLEOTIDE SEQUENCE</scope>
    <source>
        <strain evidence="1">CLIB 1423</strain>
    </source>
</reference>
<protein>
    <submittedName>
        <fullName evidence="1">Uncharacterized protein</fullName>
    </submittedName>
</protein>
<proteinExistence type="predicted"/>
<gene>
    <name evidence="1" type="ORF">CLIB1423_03S01530</name>
</gene>
<accession>A0A9P0QM28</accession>
<organism evidence="1 2">
    <name type="scientific">[Candida] railenensis</name>
    <dbReference type="NCBI Taxonomy" id="45579"/>
    <lineage>
        <taxon>Eukaryota</taxon>
        <taxon>Fungi</taxon>
        <taxon>Dikarya</taxon>
        <taxon>Ascomycota</taxon>
        <taxon>Saccharomycotina</taxon>
        <taxon>Pichiomycetes</taxon>
        <taxon>Debaryomycetaceae</taxon>
        <taxon>Kurtzmaniella</taxon>
    </lineage>
</organism>
<evidence type="ECO:0000313" key="1">
    <source>
        <dbReference type="EMBL" id="CAH2351227.1"/>
    </source>
</evidence>
<name>A0A9P0QM28_9ASCO</name>